<accession>A0A9D2FXG0</accession>
<dbReference type="Pfam" id="PF01734">
    <property type="entry name" value="Patatin"/>
    <property type="match status" value="1"/>
</dbReference>
<keyword evidence="5" id="KW-0732">Signal</keyword>
<evidence type="ECO:0000259" key="6">
    <source>
        <dbReference type="PROSITE" id="PS51635"/>
    </source>
</evidence>
<organism evidence="7 8">
    <name type="scientific">Candidatus Prevotella avicola</name>
    <dbReference type="NCBI Taxonomy" id="2838738"/>
    <lineage>
        <taxon>Bacteria</taxon>
        <taxon>Pseudomonadati</taxon>
        <taxon>Bacteroidota</taxon>
        <taxon>Bacteroidia</taxon>
        <taxon>Bacteroidales</taxon>
        <taxon>Prevotellaceae</taxon>
        <taxon>Prevotella</taxon>
    </lineage>
</organism>
<sequence length="693" mass="77171">MTKKYLLTMTAAWMLVITPALSAPQITDNRSISHSDTLRNRPRVAVVLSGGGAKGMAHIGVLKVLERVGIPVDIITGTSMGSIVGALYAVGWNAERLDSLVRGQNWSFLLSDRDDYYSQNLLNRDRQATYFLSKAITLQKGKVGNEAGGLVEGKNLKKLFTHLTAGYADSMDFRQLPIPYACVATDIVDYSEYVFHSGTLPEAMRSSMAIPAVFTPVRIGQHVLVDGGLRNNYPADIAREMGADYIIGSTVQAPERSAEDLLTGSGILGHIIDVNCKNKFEENIAITDVPIWTNTKGFSAASFSEAAIDSLIKLGEKAAMAHWEELLALKRKMGLTEDYSPTRPTLRAEAALPLDFSDEAEEARPAHDILRGSIALRFDSEEKVAAQLNGVYSSSRRPIDAELTIRLGQRFVSTASVRWKPKRFALVGLTYSYENNDLDIHKEGNRSFNFTYNRHHAHLGIIGASIRNLAFDTNIAWDYYHVGRLLASDPSTSARPFKDEHFFSYHAQLRYDSEDMPVFPSRGAKFQAEYAYFTDDFASYQGHSGFSELRGHWRMSFPVSSKFTIRPMVYGRMLFGGEIPIVRSNCLGGYWFGHLVEQQMPFAGVVSLEDMQRHFLAGSVTGQFRLFRNHYVLGNASLGFHSEKPRDLLSEKPYIGGELAYFYHTMFGPLGASVGYSNLTDKVAFYVNLGFEF</sequence>
<name>A0A9D2FXG0_9BACT</name>
<dbReference type="Proteomes" id="UP000824055">
    <property type="component" value="Unassembled WGS sequence"/>
</dbReference>
<feature type="short sequence motif" description="GXGXXG" evidence="4">
    <location>
        <begin position="50"/>
        <end position="55"/>
    </location>
</feature>
<dbReference type="InterPro" id="IPR043864">
    <property type="entry name" value="Omp85-like_dom"/>
</dbReference>
<evidence type="ECO:0000256" key="4">
    <source>
        <dbReference type="PROSITE-ProRule" id="PRU01161"/>
    </source>
</evidence>
<proteinExistence type="predicted"/>
<dbReference type="Gene3D" id="3.40.1090.10">
    <property type="entry name" value="Cytosolic phospholipase A2 catalytic domain"/>
    <property type="match status" value="1"/>
</dbReference>
<keyword evidence="1 4" id="KW-0378">Hydrolase</keyword>
<evidence type="ECO:0000313" key="8">
    <source>
        <dbReference type="Proteomes" id="UP000824055"/>
    </source>
</evidence>
<evidence type="ECO:0000256" key="3">
    <source>
        <dbReference type="ARBA" id="ARBA00023098"/>
    </source>
</evidence>
<dbReference type="EMBL" id="DXBE01000037">
    <property type="protein sequence ID" value="HIZ69164.1"/>
    <property type="molecule type" value="Genomic_DNA"/>
</dbReference>
<feature type="short sequence motif" description="GXSXG" evidence="4">
    <location>
        <begin position="77"/>
        <end position="81"/>
    </location>
</feature>
<feature type="short sequence motif" description="DGA/G" evidence="4">
    <location>
        <begin position="226"/>
        <end position="228"/>
    </location>
</feature>
<dbReference type="PROSITE" id="PS51635">
    <property type="entry name" value="PNPLA"/>
    <property type="match status" value="1"/>
</dbReference>
<feature type="chain" id="PRO_5038482603" evidence="5">
    <location>
        <begin position="23"/>
        <end position="693"/>
    </location>
</feature>
<protein>
    <submittedName>
        <fullName evidence="7">Patatin-like phospholipase family protein</fullName>
    </submittedName>
</protein>
<comment type="caution">
    <text evidence="7">The sequence shown here is derived from an EMBL/GenBank/DDBJ whole genome shotgun (WGS) entry which is preliminary data.</text>
</comment>
<dbReference type="InterPro" id="IPR050301">
    <property type="entry name" value="NTE"/>
</dbReference>
<evidence type="ECO:0000256" key="5">
    <source>
        <dbReference type="SAM" id="SignalP"/>
    </source>
</evidence>
<dbReference type="PANTHER" id="PTHR14226:SF76">
    <property type="entry name" value="NTE FAMILY PROTEIN RSSA"/>
    <property type="match status" value="1"/>
</dbReference>
<keyword evidence="2 4" id="KW-0442">Lipid degradation</keyword>
<dbReference type="GO" id="GO:0016042">
    <property type="term" value="P:lipid catabolic process"/>
    <property type="evidence" value="ECO:0007669"/>
    <property type="project" value="UniProtKB-UniRule"/>
</dbReference>
<feature type="active site" description="Proton acceptor" evidence="4">
    <location>
        <position position="226"/>
    </location>
</feature>
<dbReference type="GO" id="GO:0016787">
    <property type="term" value="F:hydrolase activity"/>
    <property type="evidence" value="ECO:0007669"/>
    <property type="project" value="UniProtKB-UniRule"/>
</dbReference>
<reference evidence="7" key="1">
    <citation type="journal article" date="2021" name="PeerJ">
        <title>Extensive microbial diversity within the chicken gut microbiome revealed by metagenomics and culture.</title>
        <authorList>
            <person name="Gilroy R."/>
            <person name="Ravi A."/>
            <person name="Getino M."/>
            <person name="Pursley I."/>
            <person name="Horton D.L."/>
            <person name="Alikhan N.F."/>
            <person name="Baker D."/>
            <person name="Gharbi K."/>
            <person name="Hall N."/>
            <person name="Watson M."/>
            <person name="Adriaenssens E.M."/>
            <person name="Foster-Nyarko E."/>
            <person name="Jarju S."/>
            <person name="Secka A."/>
            <person name="Antonio M."/>
            <person name="Oren A."/>
            <person name="Chaudhuri R.R."/>
            <person name="La Ragione R."/>
            <person name="Hildebrand F."/>
            <person name="Pallen M.J."/>
        </authorList>
    </citation>
    <scope>NUCLEOTIDE SEQUENCE</scope>
    <source>
        <strain evidence="7">ChiHecec3B27-8219</strain>
    </source>
</reference>
<evidence type="ECO:0000256" key="1">
    <source>
        <dbReference type="ARBA" id="ARBA00022801"/>
    </source>
</evidence>
<dbReference type="AlphaFoldDB" id="A0A9D2FXG0"/>
<feature type="active site" description="Nucleophile" evidence="4">
    <location>
        <position position="79"/>
    </location>
</feature>
<dbReference type="InterPro" id="IPR016035">
    <property type="entry name" value="Acyl_Trfase/lysoPLipase"/>
</dbReference>
<dbReference type="Gene3D" id="2.40.160.50">
    <property type="entry name" value="membrane protein fhac: a member of the omp85/tpsb transporter family"/>
    <property type="match status" value="1"/>
</dbReference>
<gene>
    <name evidence="7" type="ORF">H9966_04655</name>
</gene>
<dbReference type="PANTHER" id="PTHR14226">
    <property type="entry name" value="NEUROPATHY TARGET ESTERASE/SWISS CHEESE D.MELANOGASTER"/>
    <property type="match status" value="1"/>
</dbReference>
<dbReference type="CDD" id="cd07205">
    <property type="entry name" value="Pat_PNPLA6_PNPLA7_NTE1_like"/>
    <property type="match status" value="1"/>
</dbReference>
<dbReference type="SUPFAM" id="SSF52151">
    <property type="entry name" value="FabD/lysophospholipase-like"/>
    <property type="match status" value="1"/>
</dbReference>
<dbReference type="Pfam" id="PF19143">
    <property type="entry name" value="Omp85_2"/>
    <property type="match status" value="1"/>
</dbReference>
<evidence type="ECO:0000256" key="2">
    <source>
        <dbReference type="ARBA" id="ARBA00022963"/>
    </source>
</evidence>
<keyword evidence="3 4" id="KW-0443">Lipid metabolism</keyword>
<feature type="domain" description="PNPLA" evidence="6">
    <location>
        <begin position="46"/>
        <end position="239"/>
    </location>
</feature>
<feature type="signal peptide" evidence="5">
    <location>
        <begin position="1"/>
        <end position="22"/>
    </location>
</feature>
<dbReference type="InterPro" id="IPR002641">
    <property type="entry name" value="PNPLA_dom"/>
</dbReference>
<reference evidence="7" key="2">
    <citation type="submission" date="2021-04" db="EMBL/GenBank/DDBJ databases">
        <authorList>
            <person name="Gilroy R."/>
        </authorList>
    </citation>
    <scope>NUCLEOTIDE SEQUENCE</scope>
    <source>
        <strain evidence="7">ChiHecec3B27-8219</strain>
    </source>
</reference>
<evidence type="ECO:0000313" key="7">
    <source>
        <dbReference type="EMBL" id="HIZ69164.1"/>
    </source>
</evidence>